<feature type="transmembrane region" description="Helical" evidence="2">
    <location>
        <begin position="107"/>
        <end position="126"/>
    </location>
</feature>
<dbReference type="GeneID" id="23462322"/>
<evidence type="ECO:0000313" key="4">
    <source>
        <dbReference type="Proteomes" id="UP000202511"/>
    </source>
</evidence>
<dbReference type="KEGG" id="vg:23462322"/>
<name>A0A0B5J6L4_9VIRU</name>
<keyword evidence="2" id="KW-1133">Transmembrane helix</keyword>
<evidence type="ECO:0000256" key="2">
    <source>
        <dbReference type="SAM" id="Phobius"/>
    </source>
</evidence>
<feature type="compositionally biased region" description="Basic residues" evidence="1">
    <location>
        <begin position="48"/>
        <end position="61"/>
    </location>
</feature>
<feature type="transmembrane region" description="Helical" evidence="2">
    <location>
        <begin position="75"/>
        <end position="95"/>
    </location>
</feature>
<keyword evidence="2" id="KW-0812">Transmembrane</keyword>
<keyword evidence="2" id="KW-0472">Membrane</keyword>
<feature type="region of interest" description="Disordered" evidence="1">
    <location>
        <begin position="44"/>
        <end position="65"/>
    </location>
</feature>
<dbReference type="Proteomes" id="UP000202511">
    <property type="component" value="Segment"/>
</dbReference>
<evidence type="ECO:0000256" key="1">
    <source>
        <dbReference type="SAM" id="MobiDB-lite"/>
    </source>
</evidence>
<dbReference type="RefSeq" id="YP_009119640.1">
    <property type="nucleotide sequence ID" value="NC_026440.1"/>
</dbReference>
<feature type="transmembrane region" description="Helical" evidence="2">
    <location>
        <begin position="132"/>
        <end position="154"/>
    </location>
</feature>
<reference evidence="3 4" key="1">
    <citation type="journal article" date="2015" name="Parasitol. Res.">
        <title>Viruses in close associations with free-living amoebae.</title>
        <authorList>
            <person name="Scheid P."/>
        </authorList>
    </citation>
    <scope>NUCLEOTIDE SEQUENCE [LARGE SCALE GENOMIC DNA]</scope>
    <source>
        <strain evidence="3">KlaHel</strain>
    </source>
</reference>
<protein>
    <submittedName>
        <fullName evidence="3">Uncharacterized protein</fullName>
    </submittedName>
</protein>
<evidence type="ECO:0000313" key="3">
    <source>
        <dbReference type="EMBL" id="AJF97405.1"/>
    </source>
</evidence>
<organism evidence="3 4">
    <name type="scientific">Pandoravirus inopinatum</name>
    <dbReference type="NCBI Taxonomy" id="1605721"/>
    <lineage>
        <taxon>Viruses</taxon>
        <taxon>Pandoravirus</taxon>
    </lineage>
</organism>
<accession>A0A0B5J6L4</accession>
<proteinExistence type="predicted"/>
<dbReference type="EMBL" id="KP136319">
    <property type="protein sequence ID" value="AJF97405.1"/>
    <property type="molecule type" value="Genomic_DNA"/>
</dbReference>
<sequence>MRSVASTSPFRRPARACAVLGVTGYVTGPPAHIPTRLFARVTPAQRPPRLRTSRTPHKKTAIRSSHPNPKIARTYLVAVSTGAAAGGIVGIMGGIQERPNQGPTLFQMYYCTTVGAGCFGLPVAAAGCVATWGALGVPGALACAFVAAGFCRLASMGWQPIARRPPWWHDFAWVENMK</sequence>